<feature type="region of interest" description="Disordered" evidence="11">
    <location>
        <begin position="72"/>
        <end position="140"/>
    </location>
</feature>
<comment type="subcellular location">
    <subcellularLocation>
        <location evidence="1 10">Cell inner membrane</location>
        <topology evidence="1 10">Single-pass membrane protein</topology>
        <orientation evidence="1 10">Periplasmic side</orientation>
    </subcellularLocation>
</comment>
<evidence type="ECO:0000256" key="8">
    <source>
        <dbReference type="ARBA" id="ARBA00022989"/>
    </source>
</evidence>
<dbReference type="GO" id="GO:0015891">
    <property type="term" value="P:siderophore transport"/>
    <property type="evidence" value="ECO:0007669"/>
    <property type="project" value="InterPro"/>
</dbReference>
<dbReference type="InterPro" id="IPR051045">
    <property type="entry name" value="TonB-dependent_transducer"/>
</dbReference>
<feature type="compositionally biased region" description="Pro residues" evidence="11">
    <location>
        <begin position="82"/>
        <end position="97"/>
    </location>
</feature>
<dbReference type="GO" id="GO:0031992">
    <property type="term" value="F:energy transducer activity"/>
    <property type="evidence" value="ECO:0007669"/>
    <property type="project" value="InterPro"/>
</dbReference>
<dbReference type="GO" id="GO:0015031">
    <property type="term" value="P:protein transport"/>
    <property type="evidence" value="ECO:0007669"/>
    <property type="project" value="UniProtKB-UniRule"/>
</dbReference>
<keyword evidence="6 10" id="KW-0812">Transmembrane</keyword>
<keyword evidence="9 10" id="KW-0472">Membrane</keyword>
<keyword evidence="4 10" id="KW-1003">Cell membrane</keyword>
<accession>A0AA86GJL8</accession>
<protein>
    <recommendedName>
        <fullName evidence="10">Protein TonB</fullName>
    </recommendedName>
</protein>
<evidence type="ECO:0000256" key="9">
    <source>
        <dbReference type="ARBA" id="ARBA00023136"/>
    </source>
</evidence>
<evidence type="ECO:0000313" key="13">
    <source>
        <dbReference type="EMBL" id="AMG72738.1"/>
    </source>
</evidence>
<keyword evidence="8 10" id="KW-1133">Transmembrane helix</keyword>
<evidence type="ECO:0000313" key="14">
    <source>
        <dbReference type="Proteomes" id="UP000058599"/>
    </source>
</evidence>
<comment type="function">
    <text evidence="10">Interacts with outer membrane receptor proteins that carry out high-affinity binding and energy dependent uptake into the periplasmic space of specific substrates. It could act to transduce energy from the cytoplasmic membrane to specific energy-requiring processes in the outer membrane, resulting in the release into the periplasm of ligands bound by these outer membrane proteins.</text>
</comment>
<dbReference type="RefSeq" id="WP_067180201.1">
    <property type="nucleotide sequence ID" value="NZ_CP012199.1"/>
</dbReference>
<dbReference type="Pfam" id="PF03544">
    <property type="entry name" value="TonB_C"/>
    <property type="match status" value="1"/>
</dbReference>
<dbReference type="GO" id="GO:0030288">
    <property type="term" value="C:outer membrane-bounded periplasmic space"/>
    <property type="evidence" value="ECO:0007669"/>
    <property type="project" value="InterPro"/>
</dbReference>
<gene>
    <name evidence="13" type="ORF">SGRAN_0341</name>
</gene>
<evidence type="ECO:0000259" key="12">
    <source>
        <dbReference type="PROSITE" id="PS52015"/>
    </source>
</evidence>
<keyword evidence="3 10" id="KW-0813">Transport</keyword>
<dbReference type="SUPFAM" id="SSF74653">
    <property type="entry name" value="TolA/TonB C-terminal domain"/>
    <property type="match status" value="1"/>
</dbReference>
<evidence type="ECO:0000256" key="2">
    <source>
        <dbReference type="ARBA" id="ARBA00006555"/>
    </source>
</evidence>
<sequence>MTLIPLISALAAAPERAPAPAGTPAIPAPGARYDPGAGHRPLAALFAFGVPAALVVAVALSPMIIERTPTSAPVPWKSFTLPPAPPPEPQPQPPQAEPQPSAMTTTVSPLPPVAADPPSVPPAPPLTPPSGSGAGVAVAVDPPIPPRPALVAAAVDPRFAGTFQPDYPAREQRAGIEGVVRVRVLIGTDGRVKAVELVSTDDPAFFEATRRRALSKWRFKPATRGGVPEESWKEMTVRFQIRDA</sequence>
<evidence type="ECO:0000256" key="6">
    <source>
        <dbReference type="ARBA" id="ARBA00022692"/>
    </source>
</evidence>
<evidence type="ECO:0000256" key="10">
    <source>
        <dbReference type="RuleBase" id="RU362123"/>
    </source>
</evidence>
<evidence type="ECO:0000256" key="3">
    <source>
        <dbReference type="ARBA" id="ARBA00022448"/>
    </source>
</evidence>
<dbReference type="Proteomes" id="UP000058599">
    <property type="component" value="Chromosome"/>
</dbReference>
<organism evidence="13 14">
    <name type="scientific">Sphingopyxis granuli</name>
    <dbReference type="NCBI Taxonomy" id="267128"/>
    <lineage>
        <taxon>Bacteria</taxon>
        <taxon>Pseudomonadati</taxon>
        <taxon>Pseudomonadota</taxon>
        <taxon>Alphaproteobacteria</taxon>
        <taxon>Sphingomonadales</taxon>
        <taxon>Sphingomonadaceae</taxon>
        <taxon>Sphingopyxis</taxon>
    </lineage>
</organism>
<feature type="compositionally biased region" description="Pro residues" evidence="11">
    <location>
        <begin position="109"/>
        <end position="128"/>
    </location>
</feature>
<dbReference type="EMBL" id="CP012199">
    <property type="protein sequence ID" value="AMG72738.1"/>
    <property type="molecule type" value="Genomic_DNA"/>
</dbReference>
<evidence type="ECO:0000256" key="5">
    <source>
        <dbReference type="ARBA" id="ARBA00022519"/>
    </source>
</evidence>
<dbReference type="AlphaFoldDB" id="A0AA86GJL8"/>
<proteinExistence type="inferred from homology"/>
<name>A0AA86GJL8_9SPHN</name>
<keyword evidence="14" id="KW-1185">Reference proteome</keyword>
<feature type="domain" description="TonB C-terminal" evidence="12">
    <location>
        <begin position="152"/>
        <end position="244"/>
    </location>
</feature>
<dbReference type="InterPro" id="IPR003538">
    <property type="entry name" value="TonB"/>
</dbReference>
<evidence type="ECO:0000256" key="1">
    <source>
        <dbReference type="ARBA" id="ARBA00004383"/>
    </source>
</evidence>
<evidence type="ECO:0000256" key="7">
    <source>
        <dbReference type="ARBA" id="ARBA00022927"/>
    </source>
</evidence>
<dbReference type="InterPro" id="IPR037682">
    <property type="entry name" value="TonB_C"/>
</dbReference>
<dbReference type="KEGG" id="sgi:SGRAN_0341"/>
<dbReference type="NCBIfam" id="TIGR01352">
    <property type="entry name" value="tonB_Cterm"/>
    <property type="match status" value="1"/>
</dbReference>
<dbReference type="PROSITE" id="PS52015">
    <property type="entry name" value="TONB_CTD"/>
    <property type="match status" value="1"/>
</dbReference>
<dbReference type="Gene3D" id="3.30.2420.10">
    <property type="entry name" value="TonB"/>
    <property type="match status" value="1"/>
</dbReference>
<dbReference type="PANTHER" id="PTHR33446">
    <property type="entry name" value="PROTEIN TONB-RELATED"/>
    <property type="match status" value="1"/>
</dbReference>
<dbReference type="GO" id="GO:0055085">
    <property type="term" value="P:transmembrane transport"/>
    <property type="evidence" value="ECO:0007669"/>
    <property type="project" value="InterPro"/>
</dbReference>
<evidence type="ECO:0000256" key="4">
    <source>
        <dbReference type="ARBA" id="ARBA00022475"/>
    </source>
</evidence>
<keyword evidence="10" id="KW-0735">Signal-anchor</keyword>
<keyword evidence="7 10" id="KW-0653">Protein transport</keyword>
<dbReference type="InterPro" id="IPR006260">
    <property type="entry name" value="TonB/TolA_C"/>
</dbReference>
<dbReference type="PRINTS" id="PR01374">
    <property type="entry name" value="TONBPROTEIN"/>
</dbReference>
<reference evidence="13 14" key="1">
    <citation type="journal article" date="2016" name="BMC Genomics">
        <title>Genomic analysis of the nitrate-respiring Sphingopyxis granuli (formerly Sphingomonas macrogoltabida) strain TFA.</title>
        <authorList>
            <person name="Garcia-Romero I."/>
            <person name="Perez-Pulido A.J."/>
            <person name="Gonzalez-Flores Y.E."/>
            <person name="Reyes-Ramirez F."/>
            <person name="Santero E."/>
            <person name="Floriano B."/>
        </authorList>
    </citation>
    <scope>NUCLEOTIDE SEQUENCE [LARGE SCALE GENOMIC DNA]</scope>
    <source>
        <strain evidence="13 14">TFA</strain>
    </source>
</reference>
<comment type="similarity">
    <text evidence="2 10">Belongs to the TonB family.</text>
</comment>
<feature type="transmembrane region" description="Helical" evidence="10">
    <location>
        <begin position="41"/>
        <end position="60"/>
    </location>
</feature>
<dbReference type="PANTHER" id="PTHR33446:SF2">
    <property type="entry name" value="PROTEIN TONB"/>
    <property type="match status" value="1"/>
</dbReference>
<keyword evidence="5 10" id="KW-0997">Cell inner membrane</keyword>
<dbReference type="GO" id="GO:0098797">
    <property type="term" value="C:plasma membrane protein complex"/>
    <property type="evidence" value="ECO:0007669"/>
    <property type="project" value="TreeGrafter"/>
</dbReference>
<evidence type="ECO:0000256" key="11">
    <source>
        <dbReference type="SAM" id="MobiDB-lite"/>
    </source>
</evidence>